<evidence type="ECO:0000313" key="2">
    <source>
        <dbReference type="Proteomes" id="UP000198970"/>
    </source>
</evidence>
<gene>
    <name evidence="1" type="ORF">SAMN02745906_1254</name>
</gene>
<evidence type="ECO:0000313" key="1">
    <source>
        <dbReference type="EMBL" id="SET70532.1"/>
    </source>
</evidence>
<sequence length="38" mass="4359">MMAMIIHSVSYTFELLSATLGHMYFGNRIESIILQVKI</sequence>
<name>A0ABY1C5L7_9FIRM</name>
<organism evidence="1 2">
    <name type="scientific">Lacrimispora sphenoides JCM 1415</name>
    <dbReference type="NCBI Taxonomy" id="1297793"/>
    <lineage>
        <taxon>Bacteria</taxon>
        <taxon>Bacillati</taxon>
        <taxon>Bacillota</taxon>
        <taxon>Clostridia</taxon>
        <taxon>Lachnospirales</taxon>
        <taxon>Lachnospiraceae</taxon>
        <taxon>Lacrimispora</taxon>
    </lineage>
</organism>
<protein>
    <submittedName>
        <fullName evidence="1">Uncharacterized protein</fullName>
    </submittedName>
</protein>
<proteinExistence type="predicted"/>
<reference evidence="1 2" key="1">
    <citation type="submission" date="2016-10" db="EMBL/GenBank/DDBJ databases">
        <authorList>
            <person name="Varghese N."/>
            <person name="Submissions S."/>
        </authorList>
    </citation>
    <scope>NUCLEOTIDE SEQUENCE [LARGE SCALE GENOMIC DNA]</scope>
    <source>
        <strain evidence="1 2">ATCC 19403</strain>
    </source>
</reference>
<keyword evidence="2" id="KW-1185">Reference proteome</keyword>
<accession>A0ABY1C5L7</accession>
<dbReference type="Proteomes" id="UP000198970">
    <property type="component" value="Chromosome I"/>
</dbReference>
<dbReference type="EMBL" id="LT630003">
    <property type="protein sequence ID" value="SET70532.1"/>
    <property type="molecule type" value="Genomic_DNA"/>
</dbReference>